<protein>
    <recommendedName>
        <fullName evidence="2">Myb/SANT-like domain-containing protein</fullName>
    </recommendedName>
</protein>
<dbReference type="AlphaFoldDB" id="A0A0D0A518"/>
<dbReference type="Pfam" id="PF12776">
    <property type="entry name" value="Myb_DNA-bind_3"/>
    <property type="match status" value="1"/>
</dbReference>
<proteinExistence type="predicted"/>
<dbReference type="STRING" id="765257.A0A0D0A518"/>
<evidence type="ECO:0000256" key="1">
    <source>
        <dbReference type="SAM" id="MobiDB-lite"/>
    </source>
</evidence>
<feature type="domain" description="Myb/SANT-like" evidence="2">
    <location>
        <begin position="26"/>
        <end position="105"/>
    </location>
</feature>
<dbReference type="Gene3D" id="1.10.10.60">
    <property type="entry name" value="Homeodomain-like"/>
    <property type="match status" value="1"/>
</dbReference>
<evidence type="ECO:0000313" key="3">
    <source>
        <dbReference type="EMBL" id="KIK27138.1"/>
    </source>
</evidence>
<reference evidence="4" key="2">
    <citation type="submission" date="2015-01" db="EMBL/GenBank/DDBJ databases">
        <title>Evolutionary Origins and Diversification of the Mycorrhizal Mutualists.</title>
        <authorList>
            <consortium name="DOE Joint Genome Institute"/>
            <consortium name="Mycorrhizal Genomics Consortium"/>
            <person name="Kohler A."/>
            <person name="Kuo A."/>
            <person name="Nagy L.G."/>
            <person name="Floudas D."/>
            <person name="Copeland A."/>
            <person name="Barry K.W."/>
            <person name="Cichocki N."/>
            <person name="Veneault-Fourrey C."/>
            <person name="LaButti K."/>
            <person name="Lindquist E.A."/>
            <person name="Lipzen A."/>
            <person name="Lundell T."/>
            <person name="Morin E."/>
            <person name="Murat C."/>
            <person name="Riley R."/>
            <person name="Ohm R."/>
            <person name="Sun H."/>
            <person name="Tunlid A."/>
            <person name="Henrissat B."/>
            <person name="Grigoriev I.V."/>
            <person name="Hibbett D.S."/>
            <person name="Martin F."/>
        </authorList>
    </citation>
    <scope>NUCLEOTIDE SEQUENCE [LARGE SCALE GENOMIC DNA]</scope>
    <source>
        <strain evidence="4">441</strain>
    </source>
</reference>
<accession>A0A0D0A518</accession>
<gene>
    <name evidence="3" type="ORF">PISMIDRAFT_93609</name>
</gene>
<name>A0A0D0A518_9AGAM</name>
<feature type="region of interest" description="Disordered" evidence="1">
    <location>
        <begin position="1"/>
        <end position="21"/>
    </location>
</feature>
<organism evidence="3 4">
    <name type="scientific">Pisolithus microcarpus 441</name>
    <dbReference type="NCBI Taxonomy" id="765257"/>
    <lineage>
        <taxon>Eukaryota</taxon>
        <taxon>Fungi</taxon>
        <taxon>Dikarya</taxon>
        <taxon>Basidiomycota</taxon>
        <taxon>Agaricomycotina</taxon>
        <taxon>Agaricomycetes</taxon>
        <taxon>Agaricomycetidae</taxon>
        <taxon>Boletales</taxon>
        <taxon>Sclerodermatineae</taxon>
        <taxon>Pisolithaceae</taxon>
        <taxon>Pisolithus</taxon>
    </lineage>
</organism>
<feature type="non-terminal residue" evidence="3">
    <location>
        <position position="154"/>
    </location>
</feature>
<evidence type="ECO:0000313" key="4">
    <source>
        <dbReference type="Proteomes" id="UP000054018"/>
    </source>
</evidence>
<dbReference type="Proteomes" id="UP000054018">
    <property type="component" value="Unassembled WGS sequence"/>
</dbReference>
<dbReference type="HOGENOM" id="CLU_082499_2_2_1"/>
<evidence type="ECO:0000259" key="2">
    <source>
        <dbReference type="Pfam" id="PF12776"/>
    </source>
</evidence>
<keyword evidence="4" id="KW-1185">Reference proteome</keyword>
<dbReference type="OrthoDB" id="3186724at2759"/>
<dbReference type="InterPro" id="IPR024752">
    <property type="entry name" value="Myb/SANT-like_dom"/>
</dbReference>
<sequence length="154" mass="17193">MARKKSSQSPTKSRSTRQATTPLASWMDADVNVLLDLAIAHKASVGEGMNFKATFWNTASAALSNPARGGPKTARVCKEKWKRLRKMFEVIDCIKNTSGFAYSNELGANIGLENEAMWSDFVKKHKDTGPFRNRGWPHYEKMKQLMPSKGKGLN</sequence>
<reference evidence="3 4" key="1">
    <citation type="submission" date="2014-04" db="EMBL/GenBank/DDBJ databases">
        <authorList>
            <consortium name="DOE Joint Genome Institute"/>
            <person name="Kuo A."/>
            <person name="Kohler A."/>
            <person name="Costa M.D."/>
            <person name="Nagy L.G."/>
            <person name="Floudas D."/>
            <person name="Copeland A."/>
            <person name="Barry K.W."/>
            <person name="Cichocki N."/>
            <person name="Veneault-Fourrey C."/>
            <person name="LaButti K."/>
            <person name="Lindquist E.A."/>
            <person name="Lipzen A."/>
            <person name="Lundell T."/>
            <person name="Morin E."/>
            <person name="Murat C."/>
            <person name="Sun H."/>
            <person name="Tunlid A."/>
            <person name="Henrissat B."/>
            <person name="Grigoriev I.V."/>
            <person name="Hibbett D.S."/>
            <person name="Martin F."/>
            <person name="Nordberg H.P."/>
            <person name="Cantor M.N."/>
            <person name="Hua S.X."/>
        </authorList>
    </citation>
    <scope>NUCLEOTIDE SEQUENCE [LARGE SCALE GENOMIC DNA]</scope>
    <source>
        <strain evidence="3 4">441</strain>
    </source>
</reference>
<dbReference type="EMBL" id="KN833697">
    <property type="protein sequence ID" value="KIK27138.1"/>
    <property type="molecule type" value="Genomic_DNA"/>
</dbReference>
<feature type="compositionally biased region" description="Polar residues" evidence="1">
    <location>
        <begin position="7"/>
        <end position="21"/>
    </location>
</feature>